<sequence>MAELSLPFESKYLPLKKFFNVYRRSMENPEEFWAEQARHLDWFKTWDKVLEWEPPFARWFVGGQLNASYICVDRHVKTWRKSKVAIYWEGEPGDVRVLSYSRLHSEVNKCASVLKSCGVGKGDKVVLYLPMIPELPVFMLACARIGATHTVIFSG</sequence>
<comment type="caution">
    <text evidence="4">The sequence shown here is derived from an EMBL/GenBank/DDBJ whole genome shotgun (WGS) entry which is preliminary data.</text>
</comment>
<dbReference type="PANTHER" id="PTHR24095:SF14">
    <property type="entry name" value="ACETYL-COENZYME A SYNTHETASE 1"/>
    <property type="match status" value="1"/>
</dbReference>
<dbReference type="AlphaFoldDB" id="X1BRD7"/>
<dbReference type="SUPFAM" id="SSF56801">
    <property type="entry name" value="Acetyl-CoA synthetase-like"/>
    <property type="match status" value="1"/>
</dbReference>
<evidence type="ECO:0000256" key="1">
    <source>
        <dbReference type="ARBA" id="ARBA00006432"/>
    </source>
</evidence>
<name>X1BRD7_9ZZZZ</name>
<evidence type="ECO:0000313" key="4">
    <source>
        <dbReference type="EMBL" id="GAG97610.1"/>
    </source>
</evidence>
<dbReference type="PANTHER" id="PTHR24095">
    <property type="entry name" value="ACETYL-COENZYME A SYNTHETASE"/>
    <property type="match status" value="1"/>
</dbReference>
<organism evidence="4">
    <name type="scientific">marine sediment metagenome</name>
    <dbReference type="NCBI Taxonomy" id="412755"/>
    <lineage>
        <taxon>unclassified sequences</taxon>
        <taxon>metagenomes</taxon>
        <taxon>ecological metagenomes</taxon>
    </lineage>
</organism>
<dbReference type="InterPro" id="IPR032387">
    <property type="entry name" value="ACAS_N"/>
</dbReference>
<proteinExistence type="inferred from homology"/>
<accession>X1BRD7</accession>
<dbReference type="Pfam" id="PF00501">
    <property type="entry name" value="AMP-binding"/>
    <property type="match status" value="1"/>
</dbReference>
<dbReference type="GO" id="GO:0006085">
    <property type="term" value="P:acetyl-CoA biosynthetic process"/>
    <property type="evidence" value="ECO:0007669"/>
    <property type="project" value="TreeGrafter"/>
</dbReference>
<feature type="domain" description="AMP-dependent synthetase/ligase" evidence="2">
    <location>
        <begin position="74"/>
        <end position="153"/>
    </location>
</feature>
<dbReference type="Pfam" id="PF16177">
    <property type="entry name" value="ACAS_N"/>
    <property type="match status" value="1"/>
</dbReference>
<evidence type="ECO:0008006" key="5">
    <source>
        <dbReference type="Google" id="ProtNLM"/>
    </source>
</evidence>
<gene>
    <name evidence="4" type="ORF">S01H4_49206</name>
</gene>
<dbReference type="InterPro" id="IPR042099">
    <property type="entry name" value="ANL_N_sf"/>
</dbReference>
<dbReference type="InterPro" id="IPR000873">
    <property type="entry name" value="AMP-dep_synth/lig_dom"/>
</dbReference>
<evidence type="ECO:0000259" key="3">
    <source>
        <dbReference type="Pfam" id="PF16177"/>
    </source>
</evidence>
<feature type="domain" description="Acetyl-coenzyme A synthetase N-terminal" evidence="3">
    <location>
        <begin position="20"/>
        <end position="71"/>
    </location>
</feature>
<dbReference type="EMBL" id="BART01027813">
    <property type="protein sequence ID" value="GAG97610.1"/>
    <property type="molecule type" value="Genomic_DNA"/>
</dbReference>
<reference evidence="4" key="1">
    <citation type="journal article" date="2014" name="Front. Microbiol.">
        <title>High frequency of phylogenetically diverse reductive dehalogenase-homologous genes in deep subseafloor sedimentary metagenomes.</title>
        <authorList>
            <person name="Kawai M."/>
            <person name="Futagami T."/>
            <person name="Toyoda A."/>
            <person name="Takaki Y."/>
            <person name="Nishi S."/>
            <person name="Hori S."/>
            <person name="Arai W."/>
            <person name="Tsubouchi T."/>
            <person name="Morono Y."/>
            <person name="Uchiyama I."/>
            <person name="Ito T."/>
            <person name="Fujiyama A."/>
            <person name="Inagaki F."/>
            <person name="Takami H."/>
        </authorList>
    </citation>
    <scope>NUCLEOTIDE SEQUENCE</scope>
    <source>
        <strain evidence="4">Expedition CK06-06</strain>
    </source>
</reference>
<evidence type="ECO:0000259" key="2">
    <source>
        <dbReference type="Pfam" id="PF00501"/>
    </source>
</evidence>
<dbReference type="GO" id="GO:0003987">
    <property type="term" value="F:acetate-CoA ligase activity"/>
    <property type="evidence" value="ECO:0007669"/>
    <property type="project" value="TreeGrafter"/>
</dbReference>
<dbReference type="Gene3D" id="3.40.50.12780">
    <property type="entry name" value="N-terminal domain of ligase-like"/>
    <property type="match status" value="1"/>
</dbReference>
<comment type="similarity">
    <text evidence="1">Belongs to the ATP-dependent AMP-binding enzyme family.</text>
</comment>
<feature type="non-terminal residue" evidence="4">
    <location>
        <position position="155"/>
    </location>
</feature>
<protein>
    <recommendedName>
        <fullName evidence="5">Acetyl-coenzyme A synthetase</fullName>
    </recommendedName>
</protein>